<reference evidence="1 2" key="1">
    <citation type="journal article" date="2010" name="Stand. Genomic Sci.">
        <title>Complete genome sequence of Methanoplanus petrolearius type strain (SEBR 4847).</title>
        <authorList>
            <person name="Brambilla E."/>
            <person name="Djao O.D."/>
            <person name="Daligault H."/>
            <person name="Lapidus A."/>
            <person name="Lucas S."/>
            <person name="Hammon N."/>
            <person name="Nolan M."/>
            <person name="Tice H."/>
            <person name="Cheng J.F."/>
            <person name="Han C."/>
            <person name="Tapia R."/>
            <person name="Goodwin L."/>
            <person name="Pitluck S."/>
            <person name="Liolios K."/>
            <person name="Ivanova N."/>
            <person name="Mavromatis K."/>
            <person name="Mikhailova N."/>
            <person name="Pati A."/>
            <person name="Chen A."/>
            <person name="Palaniappan K."/>
            <person name="Land M."/>
            <person name="Hauser L."/>
            <person name="Chang Y.J."/>
            <person name="Jeffries C.D."/>
            <person name="Rohde M."/>
            <person name="Spring S."/>
            <person name="Sikorski J."/>
            <person name="Goker M."/>
            <person name="Woyke T."/>
            <person name="Bristow J."/>
            <person name="Eisen J.A."/>
            <person name="Markowitz V."/>
            <person name="Hugenholtz P."/>
            <person name="Kyrpides N.C."/>
            <person name="Klenk H.P."/>
        </authorList>
    </citation>
    <scope>NUCLEOTIDE SEQUENCE [LARGE SCALE GENOMIC DNA]</scope>
    <source>
        <strain evidence="2">DSM 11571 / OCM 486 / SEBR 4847</strain>
    </source>
</reference>
<dbReference type="Proteomes" id="UP000006565">
    <property type="component" value="Chromosome"/>
</dbReference>
<evidence type="ECO:0000313" key="2">
    <source>
        <dbReference type="Proteomes" id="UP000006565"/>
    </source>
</evidence>
<dbReference type="STRING" id="679926.Mpet_0982"/>
<protein>
    <recommendedName>
        <fullName evidence="3">DUF424 domain-containing protein</fullName>
    </recommendedName>
</protein>
<dbReference type="HOGENOM" id="CLU_174522_1_0_2"/>
<dbReference type="Pfam" id="PF04242">
    <property type="entry name" value="DUF424"/>
    <property type="match status" value="1"/>
</dbReference>
<sequence>MPGKGEIVAACDRELLNRTLTFGDIEFFVDEKFYGNTPATEEELITALKEAENANLVGIKVVSVAIRCGAAEQESCLMIGDIPHIQIL</sequence>
<dbReference type="AlphaFoldDB" id="E1RK26"/>
<evidence type="ECO:0000313" key="1">
    <source>
        <dbReference type="EMBL" id="ADN35749.1"/>
    </source>
</evidence>
<keyword evidence="2" id="KW-1185">Reference proteome</keyword>
<gene>
    <name evidence="1" type="ordered locus">Mpet_0982</name>
</gene>
<dbReference type="EMBL" id="CP002117">
    <property type="protein sequence ID" value="ADN35749.1"/>
    <property type="molecule type" value="Genomic_DNA"/>
</dbReference>
<accession>E1RK26</accession>
<proteinExistence type="predicted"/>
<name>E1RK26_METP4</name>
<evidence type="ECO:0008006" key="3">
    <source>
        <dbReference type="Google" id="ProtNLM"/>
    </source>
</evidence>
<dbReference type="InterPro" id="IPR007355">
    <property type="entry name" value="DUF424"/>
</dbReference>
<dbReference type="eggNOG" id="arCOG04051">
    <property type="taxonomic scope" value="Archaea"/>
</dbReference>
<dbReference type="KEGG" id="mpi:Mpet_0982"/>
<organism evidence="1 2">
    <name type="scientific">Methanolacinia petrolearia (strain DSM 11571 / OCM 486 / SEBR 4847)</name>
    <name type="common">Methanoplanus petrolearius</name>
    <dbReference type="NCBI Taxonomy" id="679926"/>
    <lineage>
        <taxon>Archaea</taxon>
        <taxon>Methanobacteriati</taxon>
        <taxon>Methanobacteriota</taxon>
        <taxon>Stenosarchaea group</taxon>
        <taxon>Methanomicrobia</taxon>
        <taxon>Methanomicrobiales</taxon>
        <taxon>Methanomicrobiaceae</taxon>
        <taxon>Methanolacinia</taxon>
    </lineage>
</organism>
<dbReference type="Gene3D" id="3.30.1860.10">
    <property type="entry name" value="uncharacterized conserved protein from methanopyrus kandleri domain like"/>
    <property type="match status" value="1"/>
</dbReference>